<gene>
    <name evidence="2" type="primary">Contig11954.g12788</name>
    <name evidence="2" type="ORF">STYLEM_3846</name>
</gene>
<dbReference type="Proteomes" id="UP000039865">
    <property type="component" value="Unassembled WGS sequence"/>
</dbReference>
<feature type="chain" id="PRO_5001729130" evidence="1">
    <location>
        <begin position="17"/>
        <end position="296"/>
    </location>
</feature>
<dbReference type="AlphaFoldDB" id="A0A078A0A6"/>
<protein>
    <submittedName>
        <fullName evidence="2">Uncharacterized protein</fullName>
    </submittedName>
</protein>
<evidence type="ECO:0000313" key="2">
    <source>
        <dbReference type="EMBL" id="CDW74863.1"/>
    </source>
</evidence>
<sequence length="296" mass="33675">MKAALVISFLFSSSFAWPGYKSTKLRDNDDCIDTAQVHNSCGEVRKPNGGRPHNVRYPSAFTMSFDKWDILCDFSDPNCAPPYYPSAPDQLKDKYPMVNGPGFTYYNSTFRGGAQVEKYTDRCVPIFPNYVVDFPCTFYLIKDEGKAYLTTKNAPAEFGDCCILANNFHPPVRNFSERTNFTGIKTYGPSQKYVGLEVNAPNSGGIFSYNFWADEQVEQRNNQTYHVPSFFYYTGLSKNENNPQEPLILRVYQSFYNFSTDSFRPEDHFTMPASCNPKAPLCPDFNQTSSTTEIQQ</sequence>
<name>A0A078A0A6_STYLE</name>
<accession>A0A078A0A6</accession>
<proteinExistence type="predicted"/>
<keyword evidence="1" id="KW-0732">Signal</keyword>
<feature type="signal peptide" evidence="1">
    <location>
        <begin position="1"/>
        <end position="16"/>
    </location>
</feature>
<dbReference type="InParanoid" id="A0A078A0A6"/>
<organism evidence="2 3">
    <name type="scientific">Stylonychia lemnae</name>
    <name type="common">Ciliate</name>
    <dbReference type="NCBI Taxonomy" id="5949"/>
    <lineage>
        <taxon>Eukaryota</taxon>
        <taxon>Sar</taxon>
        <taxon>Alveolata</taxon>
        <taxon>Ciliophora</taxon>
        <taxon>Intramacronucleata</taxon>
        <taxon>Spirotrichea</taxon>
        <taxon>Stichotrichia</taxon>
        <taxon>Sporadotrichida</taxon>
        <taxon>Oxytrichidae</taxon>
        <taxon>Stylonychinae</taxon>
        <taxon>Stylonychia</taxon>
    </lineage>
</organism>
<dbReference type="OMA" id="AMMEHYE"/>
<reference evidence="2 3" key="1">
    <citation type="submission" date="2014-06" db="EMBL/GenBank/DDBJ databases">
        <authorList>
            <person name="Swart Estienne"/>
        </authorList>
    </citation>
    <scope>NUCLEOTIDE SEQUENCE [LARGE SCALE GENOMIC DNA]</scope>
    <source>
        <strain evidence="2 3">130c</strain>
    </source>
</reference>
<evidence type="ECO:0000313" key="3">
    <source>
        <dbReference type="Proteomes" id="UP000039865"/>
    </source>
</evidence>
<dbReference type="EMBL" id="CCKQ01003723">
    <property type="protein sequence ID" value="CDW74863.1"/>
    <property type="molecule type" value="Genomic_DNA"/>
</dbReference>
<evidence type="ECO:0000256" key="1">
    <source>
        <dbReference type="SAM" id="SignalP"/>
    </source>
</evidence>
<keyword evidence="3" id="KW-1185">Reference proteome</keyword>